<keyword evidence="2" id="KW-1185">Reference proteome</keyword>
<name>A0ABY7G1R3_MYAAR</name>
<dbReference type="EMBL" id="CP111026">
    <property type="protein sequence ID" value="WAR28170.1"/>
    <property type="molecule type" value="Genomic_DNA"/>
</dbReference>
<accession>A0ABY7G1R3</accession>
<sequence length="329" mass="35925">MQTNVLVRILNVFVRDEDIQSSEETTLQRGLGGQYKLHPYVETRSTSRHAEKKKDRLHNIVKQVKTGNPNLIGNNQQQGSSFKSNTFAEISQPKGVQNQLSMLINLQSELKSQLGPAMGLLPRQALTDARVKGQKNTGQRVPPNPGPVDNPQIKANSIPLSEFNPAVPVVENMRYVPGEREPVFKGLKIGPAVPSDVIIVKNIPDTLAHEYIPENIPAPQTNDIGDLSGLLNFSPFGDNLGNSANMARTNGASLQTGQSARRRVNTVDSVASRILAGRRDSLQFAPSINELPSGNPDCEYCETSNNCTSPERPYCFFAANCARQACQAV</sequence>
<dbReference type="Proteomes" id="UP001164746">
    <property type="component" value="Chromosome 15"/>
</dbReference>
<evidence type="ECO:0000313" key="1">
    <source>
        <dbReference type="EMBL" id="WAR28170.1"/>
    </source>
</evidence>
<gene>
    <name evidence="1" type="ORF">MAR_013874</name>
</gene>
<organism evidence="1 2">
    <name type="scientific">Mya arenaria</name>
    <name type="common">Soft-shell clam</name>
    <dbReference type="NCBI Taxonomy" id="6604"/>
    <lineage>
        <taxon>Eukaryota</taxon>
        <taxon>Metazoa</taxon>
        <taxon>Spiralia</taxon>
        <taxon>Lophotrochozoa</taxon>
        <taxon>Mollusca</taxon>
        <taxon>Bivalvia</taxon>
        <taxon>Autobranchia</taxon>
        <taxon>Heteroconchia</taxon>
        <taxon>Euheterodonta</taxon>
        <taxon>Imparidentia</taxon>
        <taxon>Neoheterodontei</taxon>
        <taxon>Myida</taxon>
        <taxon>Myoidea</taxon>
        <taxon>Myidae</taxon>
        <taxon>Mya</taxon>
    </lineage>
</organism>
<reference evidence="1" key="1">
    <citation type="submission" date="2022-11" db="EMBL/GenBank/DDBJ databases">
        <title>Centuries of genome instability and evolution in soft-shell clam transmissible cancer (bioRxiv).</title>
        <authorList>
            <person name="Hart S.F.M."/>
            <person name="Yonemitsu M.A."/>
            <person name="Giersch R.M."/>
            <person name="Beal B.F."/>
            <person name="Arriagada G."/>
            <person name="Davis B.W."/>
            <person name="Ostrander E.A."/>
            <person name="Goff S.P."/>
            <person name="Metzger M.J."/>
        </authorList>
    </citation>
    <scope>NUCLEOTIDE SEQUENCE</scope>
    <source>
        <strain evidence="1">MELC-2E11</strain>
        <tissue evidence="1">Siphon/mantle</tissue>
    </source>
</reference>
<evidence type="ECO:0000313" key="2">
    <source>
        <dbReference type="Proteomes" id="UP001164746"/>
    </source>
</evidence>
<proteinExistence type="predicted"/>
<protein>
    <submittedName>
        <fullName evidence="1">Uncharacterized protein</fullName>
    </submittedName>
</protein>